<dbReference type="HAMAP" id="MF_01212">
    <property type="entry name" value="dGTPase_type2"/>
    <property type="match status" value="1"/>
</dbReference>
<dbReference type="AlphaFoldDB" id="A0A368LM05"/>
<dbReference type="PANTHER" id="PTHR11373">
    <property type="entry name" value="DEOXYNUCLEOSIDE TRIPHOSPHATE TRIPHOSPHOHYDROLASE"/>
    <property type="match status" value="1"/>
</dbReference>
<dbReference type="InterPro" id="IPR006261">
    <property type="entry name" value="dGTPase"/>
</dbReference>
<protein>
    <recommendedName>
        <fullName evidence="2">Deoxyguanosinetriphosphate triphosphohydrolase-like protein</fullName>
    </recommendedName>
</protein>
<evidence type="ECO:0000259" key="3">
    <source>
        <dbReference type="PROSITE" id="PS51831"/>
    </source>
</evidence>
<dbReference type="GO" id="GO:0006203">
    <property type="term" value="P:dGTP catabolic process"/>
    <property type="evidence" value="ECO:0007669"/>
    <property type="project" value="TreeGrafter"/>
</dbReference>
<gene>
    <name evidence="4" type="ORF">CIK83_04480</name>
</gene>
<sequence>MEEQSSRQNSAFKLTNNETWQARINNEQKLRRNDHRDVYQRDRARVLHSAAFRRLQAKTQVHSTGMNDFYRTRLTHSLEVSQIGTGILEQLKRKQPEYQGLFPPASLIETLCLAHDIGHPPFGHGGEVALNYMLRNHGGFEGNAQTFRIVTQIEPYTEYHGMNLARRTLLGLLKYPALISQVHAQQRPDDIAAPRQLKAADWLPAKGIYDIDLPFLDWVLQPLSEHDKALLSAKRKQSDSNPFEHQKTRFKSLDCSIMELADDIAYGVHDLEDAIVLEMVNRKQWQEGAASKLAECGDEWFERNIDKLSEKLFSGKHHERKDAIGGIVNALLTSIELRPVYAETAFDAPLLNTNAYLDAPMAYALDVFKSFVNRYVIHVPEVQQFEYKGQQIIMDIFEAFNADPMRLLPDTTKKKWKEAEDDHKGGTRILADYISAMTDGYAQRMHQQLFSSHSLF</sequence>
<dbReference type="GeneID" id="303188160"/>
<organism evidence="4 5">
    <name type="scientific">Vibrio casei</name>
    <dbReference type="NCBI Taxonomy" id="673372"/>
    <lineage>
        <taxon>Bacteria</taxon>
        <taxon>Pseudomonadati</taxon>
        <taxon>Pseudomonadota</taxon>
        <taxon>Gammaproteobacteria</taxon>
        <taxon>Vibrionales</taxon>
        <taxon>Vibrionaceae</taxon>
        <taxon>Vibrio</taxon>
    </lineage>
</organism>
<dbReference type="InterPro" id="IPR026875">
    <property type="entry name" value="PHydrolase_assoc_dom"/>
</dbReference>
<dbReference type="EMBL" id="QPGL01000001">
    <property type="protein sequence ID" value="RCS72924.1"/>
    <property type="molecule type" value="Genomic_DNA"/>
</dbReference>
<comment type="caution">
    <text evidence="4">The sequence shown here is derived from an EMBL/GenBank/DDBJ whole genome shotgun (WGS) entry which is preliminary data.</text>
</comment>
<dbReference type="NCBIfam" id="TIGR01353">
    <property type="entry name" value="dGTP_triPase"/>
    <property type="match status" value="1"/>
</dbReference>
<dbReference type="CDD" id="cd00077">
    <property type="entry name" value="HDc"/>
    <property type="match status" value="1"/>
</dbReference>
<dbReference type="PROSITE" id="PS51831">
    <property type="entry name" value="HD"/>
    <property type="match status" value="1"/>
</dbReference>
<reference evidence="4 5" key="1">
    <citation type="journal article" date="2017" name="Elife">
        <title>Extensive horizontal gene transfer in cheese-associated bacteria.</title>
        <authorList>
            <person name="Bonham K.S."/>
            <person name="Wolfe B.E."/>
            <person name="Dutton R.J."/>
        </authorList>
    </citation>
    <scope>NUCLEOTIDE SEQUENCE [LARGE SCALE GENOMIC DNA]</scope>
    <source>
        <strain evidence="4 5">JB196</strain>
    </source>
</reference>
<dbReference type="PANTHER" id="PTHR11373:SF40">
    <property type="entry name" value="DEOXYGUANOSINETRIPHOSPHATE TRIPHOSPHOHYDROLASE-LIKE PROTEIN 2"/>
    <property type="match status" value="1"/>
</dbReference>
<comment type="similarity">
    <text evidence="2">Belongs to the dGTPase family. Type 2 subfamily.</text>
</comment>
<evidence type="ECO:0000313" key="4">
    <source>
        <dbReference type="EMBL" id="RCS72924.1"/>
    </source>
</evidence>
<proteinExistence type="inferred from homology"/>
<dbReference type="SMART" id="SM00471">
    <property type="entry name" value="HDc"/>
    <property type="match status" value="1"/>
</dbReference>
<dbReference type="Pfam" id="PF13286">
    <property type="entry name" value="HD_assoc"/>
    <property type="match status" value="1"/>
</dbReference>
<evidence type="ECO:0000256" key="2">
    <source>
        <dbReference type="HAMAP-Rule" id="MF_01212"/>
    </source>
</evidence>
<dbReference type="InterPro" id="IPR023023">
    <property type="entry name" value="dNTPase_2"/>
</dbReference>
<dbReference type="NCBIfam" id="NF041026">
    <property type="entry name" value="antiphage_dGTPase"/>
    <property type="match status" value="1"/>
</dbReference>
<accession>A0A368LM05</accession>
<evidence type="ECO:0000256" key="1">
    <source>
        <dbReference type="ARBA" id="ARBA00022801"/>
    </source>
</evidence>
<name>A0A368LM05_9VIBR</name>
<feature type="domain" description="HD" evidence="3">
    <location>
        <begin position="73"/>
        <end position="267"/>
    </location>
</feature>
<dbReference type="Proteomes" id="UP000252479">
    <property type="component" value="Unassembled WGS sequence"/>
</dbReference>
<dbReference type="NCBIfam" id="NF003701">
    <property type="entry name" value="PRK05318.1"/>
    <property type="match status" value="1"/>
</dbReference>
<keyword evidence="5" id="KW-1185">Reference proteome</keyword>
<keyword evidence="1 2" id="KW-0378">Hydrolase</keyword>
<dbReference type="RefSeq" id="WP_086960914.1">
    <property type="nucleotide sequence ID" value="NZ_AP018680.1"/>
</dbReference>
<dbReference type="InterPro" id="IPR003607">
    <property type="entry name" value="HD/PDEase_dom"/>
</dbReference>
<dbReference type="InterPro" id="IPR006674">
    <property type="entry name" value="HD_domain"/>
</dbReference>
<dbReference type="Gene3D" id="1.10.3210.10">
    <property type="entry name" value="Hypothetical protein af1432"/>
    <property type="match status" value="2"/>
</dbReference>
<dbReference type="Pfam" id="PF01966">
    <property type="entry name" value="HD"/>
    <property type="match status" value="1"/>
</dbReference>
<dbReference type="GO" id="GO:0008832">
    <property type="term" value="F:dGTPase activity"/>
    <property type="evidence" value="ECO:0007669"/>
    <property type="project" value="TreeGrafter"/>
</dbReference>
<evidence type="ECO:0000313" key="5">
    <source>
        <dbReference type="Proteomes" id="UP000252479"/>
    </source>
</evidence>
<dbReference type="SUPFAM" id="SSF109604">
    <property type="entry name" value="HD-domain/PDEase-like"/>
    <property type="match status" value="1"/>
</dbReference>
<dbReference type="OrthoDB" id="9803619at2"/>
<dbReference type="InterPro" id="IPR050135">
    <property type="entry name" value="dGTPase-like"/>
</dbReference>